<dbReference type="EMBL" id="CP031968">
    <property type="protein sequence ID" value="AXT48373.1"/>
    <property type="molecule type" value="Genomic_DNA"/>
</dbReference>
<organism evidence="2 3">
    <name type="scientific">Chromobacterium rhizoryzae</name>
    <dbReference type="NCBI Taxonomy" id="1778675"/>
    <lineage>
        <taxon>Bacteria</taxon>
        <taxon>Pseudomonadati</taxon>
        <taxon>Pseudomonadota</taxon>
        <taxon>Betaproteobacteria</taxon>
        <taxon>Neisseriales</taxon>
        <taxon>Chromobacteriaceae</taxon>
        <taxon>Chromobacterium</taxon>
    </lineage>
</organism>
<protein>
    <submittedName>
        <fullName evidence="2">Acyl carrier protein</fullName>
    </submittedName>
</protein>
<feature type="domain" description="Carrier" evidence="1">
    <location>
        <begin position="17"/>
        <end position="92"/>
    </location>
</feature>
<proteinExistence type="predicted"/>
<keyword evidence="3" id="KW-1185">Reference proteome</keyword>
<evidence type="ECO:0000313" key="2">
    <source>
        <dbReference type="EMBL" id="AXT48373.1"/>
    </source>
</evidence>
<dbReference type="InterPro" id="IPR036736">
    <property type="entry name" value="ACP-like_sf"/>
</dbReference>
<accession>A0AAD0RZ29</accession>
<dbReference type="KEGG" id="crz:D1345_20380"/>
<evidence type="ECO:0000259" key="1">
    <source>
        <dbReference type="PROSITE" id="PS50075"/>
    </source>
</evidence>
<dbReference type="Pfam" id="PF00550">
    <property type="entry name" value="PP-binding"/>
    <property type="match status" value="1"/>
</dbReference>
<dbReference type="SUPFAM" id="SSF47336">
    <property type="entry name" value="ACP-like"/>
    <property type="match status" value="1"/>
</dbReference>
<reference evidence="2 3" key="1">
    <citation type="submission" date="2018-08" db="EMBL/GenBank/DDBJ databases">
        <title>Complete genome sequence of JP2-74.</title>
        <authorList>
            <person name="Wu L."/>
        </authorList>
    </citation>
    <scope>NUCLEOTIDE SEQUENCE [LARGE SCALE GENOMIC DNA]</scope>
    <source>
        <strain evidence="2 3">JP2-74</strain>
    </source>
</reference>
<dbReference type="Proteomes" id="UP000259465">
    <property type="component" value="Chromosome"/>
</dbReference>
<gene>
    <name evidence="2" type="ORF">D1345_20380</name>
</gene>
<evidence type="ECO:0000313" key="3">
    <source>
        <dbReference type="Proteomes" id="UP000259465"/>
    </source>
</evidence>
<dbReference type="Gene3D" id="1.10.1200.10">
    <property type="entry name" value="ACP-like"/>
    <property type="match status" value="1"/>
</dbReference>
<dbReference type="AlphaFoldDB" id="A0AAD0RZ29"/>
<dbReference type="NCBIfam" id="NF006031">
    <property type="entry name" value="PRK08172.1"/>
    <property type="match status" value="1"/>
</dbReference>
<name>A0AAD0RZ29_9NEIS</name>
<dbReference type="InterPro" id="IPR009081">
    <property type="entry name" value="PP-bd_ACP"/>
</dbReference>
<dbReference type="PROSITE" id="PS50075">
    <property type="entry name" value="CARRIER"/>
    <property type="match status" value="1"/>
</dbReference>
<sequence length="112" mass="11650">MACISIPAASGSATVSVSLEDKVVAVMACCLSVEESKLQPQALLVDELYADSMELLDMVLLLNDAFGIEIGVDDIVDIKTVAHVCQVVERQLARRVAQSPLGSACGNAASSA</sequence>